<dbReference type="STRING" id="6689.A0A423TB07"/>
<feature type="compositionally biased region" description="Low complexity" evidence="1">
    <location>
        <begin position="383"/>
        <end position="392"/>
    </location>
</feature>
<evidence type="ECO:0000259" key="2">
    <source>
        <dbReference type="Pfam" id="PF21381"/>
    </source>
</evidence>
<dbReference type="GO" id="GO:0005886">
    <property type="term" value="C:plasma membrane"/>
    <property type="evidence" value="ECO:0007669"/>
    <property type="project" value="TreeGrafter"/>
</dbReference>
<dbReference type="GO" id="GO:0005765">
    <property type="term" value="C:lysosomal membrane"/>
    <property type="evidence" value="ECO:0007669"/>
    <property type="project" value="TreeGrafter"/>
</dbReference>
<reference evidence="3 4" key="1">
    <citation type="submission" date="2018-04" db="EMBL/GenBank/DDBJ databases">
        <authorList>
            <person name="Zhang X."/>
            <person name="Yuan J."/>
            <person name="Li F."/>
            <person name="Xiang J."/>
        </authorList>
    </citation>
    <scope>NUCLEOTIDE SEQUENCE [LARGE SCALE GENOMIC DNA]</scope>
    <source>
        <tissue evidence="3">Muscle</tissue>
    </source>
</reference>
<dbReference type="EMBL" id="QCYY01002013">
    <property type="protein sequence ID" value="ROT73634.1"/>
    <property type="molecule type" value="Genomic_DNA"/>
</dbReference>
<feature type="region of interest" description="Disordered" evidence="1">
    <location>
        <begin position="629"/>
        <end position="662"/>
    </location>
</feature>
<dbReference type="InterPro" id="IPR049134">
    <property type="entry name" value="MCLN_ECD"/>
</dbReference>
<feature type="region of interest" description="Disordered" evidence="1">
    <location>
        <begin position="1"/>
        <end position="101"/>
    </location>
</feature>
<feature type="compositionally biased region" description="Basic and acidic residues" evidence="1">
    <location>
        <begin position="15"/>
        <end position="27"/>
    </location>
</feature>
<feature type="region of interest" description="Disordered" evidence="1">
    <location>
        <begin position="320"/>
        <end position="406"/>
    </location>
</feature>
<feature type="region of interest" description="Disordered" evidence="1">
    <location>
        <begin position="720"/>
        <end position="751"/>
    </location>
</feature>
<dbReference type="PANTHER" id="PTHR12127">
    <property type="entry name" value="MUCOLIPIN"/>
    <property type="match status" value="1"/>
</dbReference>
<reference evidence="3 4" key="2">
    <citation type="submission" date="2019-01" db="EMBL/GenBank/DDBJ databases">
        <title>The decoding of complex shrimp genome reveals the adaptation for benthos swimmer, frequently molting mechanism and breeding impact on genome.</title>
        <authorList>
            <person name="Sun Y."/>
            <person name="Gao Y."/>
            <person name="Yu Y."/>
        </authorList>
    </citation>
    <scope>NUCLEOTIDE SEQUENCE [LARGE SCALE GENOMIC DNA]</scope>
    <source>
        <tissue evidence="3">Muscle</tissue>
    </source>
</reference>
<feature type="domain" description="Mucolipin extracytosolic" evidence="2">
    <location>
        <begin position="223"/>
        <end position="309"/>
    </location>
</feature>
<feature type="region of interest" description="Disordered" evidence="1">
    <location>
        <begin position="580"/>
        <end position="609"/>
    </location>
</feature>
<sequence>MNPSNHGQCHRRRGSRDDREEKEKEGEGTETGSSSSRDRNVPPPALTQQNPASPTGEQGGGGGESKGASVPSPSPFLPSPSVPSPPPPPPPSTASPSTPVQQADELERMAQVYSQPPPEIKVSGAESNGGTRYGSVSSTLGSLGAGTEYNPLNDSSNSNTARGVFAHTITADRIRRRLKFFFMNPMEKWHARRSFPGSCCCKCSRLCSDSTVVPVCPSRYNHVNYLWDTKISFSHLFIKGWDTTREIQVYPPADGPLAVYKKASFFEYLDYAVTTYAHIRETAIGTYTYEHKNGTVVPPVLCVSHYKKALPLRHRLHQTMVRPRPLPSPALPLRTVSTRPWCDHDHSPRQHFPAAPSPPDHGATTTTPLATSPAAPSPPDHGATTTPLASTSPAPPDHGAPSPALPCGTVSTRPWCDHDHSPRQHFPCGTVSTRPCATTTTPLASTSPAAPSPPDHGATTTTPLASTSPAAPSPPDHGATTTTPLASTSPAHRLHQTMVRPRPLPSPALPLRHRLHQTMVRPRPLPSPALPLRHRLHQTMVRPPSPALPLRHRLHQTVRPRPLPSPALPLRHRLHQTMVRPRPLPSPALPLAPSPPDHGATRPLPSPHFPCGTVSTRPWCDHDHSLASTSPAHRLPPDHGATTTTPLASTSPAAPSPPDHVPSPAHRLWCSFASIFLTAPSPPDGGAATATPFISIFLTAPSPPDGGAATATPFASIFLTAPSPPEGDAAATAPSAKASAPPSSPRSLSPEEAIMQQEQELSALGCRPVPIKMDVRKELSPKDTLLDKPFYPRYVTVHQCDDSRSFCQEEGCRCMRAGNSTLRKEITVKYAEGGKTAFEKRELPSDSHCECDCAADLAGKAQG</sequence>
<evidence type="ECO:0000313" key="4">
    <source>
        <dbReference type="Proteomes" id="UP000283509"/>
    </source>
</evidence>
<dbReference type="PANTHER" id="PTHR12127:SF7">
    <property type="entry name" value="SD02261P"/>
    <property type="match status" value="1"/>
</dbReference>
<dbReference type="Gene3D" id="2.10.90.10">
    <property type="entry name" value="Cystine-knot cytokines"/>
    <property type="match status" value="1"/>
</dbReference>
<name>A0A423TB07_PENVA</name>
<accession>A0A423TB07</accession>
<organism evidence="3 4">
    <name type="scientific">Penaeus vannamei</name>
    <name type="common">Whiteleg shrimp</name>
    <name type="synonym">Litopenaeus vannamei</name>
    <dbReference type="NCBI Taxonomy" id="6689"/>
    <lineage>
        <taxon>Eukaryota</taxon>
        <taxon>Metazoa</taxon>
        <taxon>Ecdysozoa</taxon>
        <taxon>Arthropoda</taxon>
        <taxon>Crustacea</taxon>
        <taxon>Multicrustacea</taxon>
        <taxon>Malacostraca</taxon>
        <taxon>Eumalacostraca</taxon>
        <taxon>Eucarida</taxon>
        <taxon>Decapoda</taxon>
        <taxon>Dendrobranchiata</taxon>
        <taxon>Penaeoidea</taxon>
        <taxon>Penaeidae</taxon>
        <taxon>Penaeus</taxon>
    </lineage>
</organism>
<feature type="compositionally biased region" description="Polar residues" evidence="1">
    <location>
        <begin position="125"/>
        <end position="136"/>
    </location>
</feature>
<dbReference type="InterPro" id="IPR029034">
    <property type="entry name" value="Cystine-knot_cytokine"/>
</dbReference>
<feature type="region of interest" description="Disordered" evidence="1">
    <location>
        <begin position="114"/>
        <end position="136"/>
    </location>
</feature>
<feature type="compositionally biased region" description="Low complexity" evidence="1">
    <location>
        <begin position="729"/>
        <end position="750"/>
    </location>
</feature>
<dbReference type="AlphaFoldDB" id="A0A423TB07"/>
<evidence type="ECO:0000313" key="3">
    <source>
        <dbReference type="EMBL" id="ROT73634.1"/>
    </source>
</evidence>
<feature type="compositionally biased region" description="Low complexity" evidence="1">
    <location>
        <begin position="479"/>
        <end position="491"/>
    </location>
</feature>
<proteinExistence type="predicted"/>
<evidence type="ECO:0000256" key="1">
    <source>
        <dbReference type="SAM" id="MobiDB-lite"/>
    </source>
</evidence>
<dbReference type="InterPro" id="IPR039031">
    <property type="entry name" value="Mucolipin"/>
</dbReference>
<keyword evidence="4" id="KW-1185">Reference proteome</keyword>
<dbReference type="Pfam" id="PF21381">
    <property type="entry name" value="MCLN_ECD"/>
    <property type="match status" value="1"/>
</dbReference>
<feature type="compositionally biased region" description="Low complexity" evidence="1">
    <location>
        <begin position="458"/>
        <end position="470"/>
    </location>
</feature>
<dbReference type="Proteomes" id="UP000283509">
    <property type="component" value="Unassembled WGS sequence"/>
</dbReference>
<dbReference type="GO" id="GO:0072345">
    <property type="term" value="F:NAADP-sensitive calcium-release channel activity"/>
    <property type="evidence" value="ECO:0007669"/>
    <property type="project" value="TreeGrafter"/>
</dbReference>
<protein>
    <submittedName>
        <fullName evidence="3">Putative mucolipin-3</fullName>
    </submittedName>
</protein>
<feature type="compositionally biased region" description="Pro residues" evidence="1">
    <location>
        <begin position="582"/>
        <end position="596"/>
    </location>
</feature>
<feature type="compositionally biased region" description="Low complexity" evidence="1">
    <location>
        <begin position="641"/>
        <end position="653"/>
    </location>
</feature>
<dbReference type="SUPFAM" id="SSF57501">
    <property type="entry name" value="Cystine-knot cytokines"/>
    <property type="match status" value="1"/>
</dbReference>
<feature type="compositionally biased region" description="Low complexity" evidence="1">
    <location>
        <begin position="439"/>
        <end position="449"/>
    </location>
</feature>
<comment type="caution">
    <text evidence="3">The sequence shown here is derived from an EMBL/GenBank/DDBJ whole genome shotgun (WGS) entry which is preliminary data.</text>
</comment>
<feature type="compositionally biased region" description="Polar residues" evidence="1">
    <location>
        <begin position="46"/>
        <end position="55"/>
    </location>
</feature>
<feature type="compositionally biased region" description="Low complexity" evidence="1">
    <location>
        <begin position="363"/>
        <end position="374"/>
    </location>
</feature>
<feature type="region of interest" description="Disordered" evidence="1">
    <location>
        <begin position="439"/>
        <end position="508"/>
    </location>
</feature>
<feature type="compositionally biased region" description="Pro residues" evidence="1">
    <location>
        <begin position="72"/>
        <end position="93"/>
    </location>
</feature>
<gene>
    <name evidence="3" type="ORF">C7M84_007928</name>
</gene>